<protein>
    <submittedName>
        <fullName evidence="2">Uncharacterized protein</fullName>
    </submittedName>
</protein>
<organism evidence="2 3">
    <name type="scientific">Carex littledalei</name>
    <dbReference type="NCBI Taxonomy" id="544730"/>
    <lineage>
        <taxon>Eukaryota</taxon>
        <taxon>Viridiplantae</taxon>
        <taxon>Streptophyta</taxon>
        <taxon>Embryophyta</taxon>
        <taxon>Tracheophyta</taxon>
        <taxon>Spermatophyta</taxon>
        <taxon>Magnoliopsida</taxon>
        <taxon>Liliopsida</taxon>
        <taxon>Poales</taxon>
        <taxon>Cyperaceae</taxon>
        <taxon>Cyperoideae</taxon>
        <taxon>Cariceae</taxon>
        <taxon>Carex</taxon>
        <taxon>Carex subgen. Euthyceras</taxon>
    </lineage>
</organism>
<dbReference type="EMBL" id="SWLB01000006">
    <property type="protein sequence ID" value="KAF3338121.1"/>
    <property type="molecule type" value="Genomic_DNA"/>
</dbReference>
<keyword evidence="3" id="KW-1185">Reference proteome</keyword>
<evidence type="ECO:0000313" key="3">
    <source>
        <dbReference type="Proteomes" id="UP000623129"/>
    </source>
</evidence>
<evidence type="ECO:0000313" key="2">
    <source>
        <dbReference type="EMBL" id="KAF3338121.1"/>
    </source>
</evidence>
<feature type="transmembrane region" description="Helical" evidence="1">
    <location>
        <begin position="36"/>
        <end position="53"/>
    </location>
</feature>
<dbReference type="Proteomes" id="UP000623129">
    <property type="component" value="Unassembled WGS sequence"/>
</dbReference>
<evidence type="ECO:0000256" key="1">
    <source>
        <dbReference type="SAM" id="Phobius"/>
    </source>
</evidence>
<keyword evidence="1" id="KW-0472">Membrane</keyword>
<reference evidence="2" key="1">
    <citation type="submission" date="2020-01" db="EMBL/GenBank/DDBJ databases">
        <title>Genome sequence of Kobresia littledalei, the first chromosome-level genome in the family Cyperaceae.</title>
        <authorList>
            <person name="Qu G."/>
        </authorList>
    </citation>
    <scope>NUCLEOTIDE SEQUENCE</scope>
    <source>
        <strain evidence="2">C.B.Clarke</strain>
        <tissue evidence="2">Leaf</tissue>
    </source>
</reference>
<gene>
    <name evidence="2" type="ORF">FCM35_KLT18708</name>
</gene>
<comment type="caution">
    <text evidence="2">The sequence shown here is derived from an EMBL/GenBank/DDBJ whole genome shotgun (WGS) entry which is preliminary data.</text>
</comment>
<keyword evidence="1" id="KW-0812">Transmembrane</keyword>
<dbReference type="AlphaFoldDB" id="A0A833RLP8"/>
<accession>A0A833RLP8</accession>
<name>A0A833RLP8_9POAL</name>
<proteinExistence type="predicted"/>
<keyword evidence="1" id="KW-1133">Transmembrane helix</keyword>
<sequence>MLCCYADELQEDFYPWIDKKLDANTRRTKTHIITTIFDRLILCLQLVVLVFVLEAD</sequence>